<feature type="chain" id="PRO_5032314794" evidence="3">
    <location>
        <begin position="21"/>
        <end position="476"/>
    </location>
</feature>
<keyword evidence="3" id="KW-0732">Signal</keyword>
<dbReference type="AlphaFoldDB" id="A0A830CUP6"/>
<keyword evidence="2" id="KW-0325">Glycoprotein</keyword>
<organism evidence="7 8">
    <name type="scientific">Phtheirospermum japonicum</name>
    <dbReference type="NCBI Taxonomy" id="374723"/>
    <lineage>
        <taxon>Eukaryota</taxon>
        <taxon>Viridiplantae</taxon>
        <taxon>Streptophyta</taxon>
        <taxon>Embryophyta</taxon>
        <taxon>Tracheophyta</taxon>
        <taxon>Spermatophyta</taxon>
        <taxon>Magnoliopsida</taxon>
        <taxon>eudicotyledons</taxon>
        <taxon>Gunneridae</taxon>
        <taxon>Pentapetalae</taxon>
        <taxon>asterids</taxon>
        <taxon>lamiids</taxon>
        <taxon>Lamiales</taxon>
        <taxon>Orobanchaceae</taxon>
        <taxon>Orobanchaceae incertae sedis</taxon>
        <taxon>Phtheirospermum</taxon>
    </lineage>
</organism>
<dbReference type="InterPro" id="IPR011706">
    <property type="entry name" value="Cu-oxidase_C"/>
</dbReference>
<evidence type="ECO:0000256" key="2">
    <source>
        <dbReference type="ARBA" id="ARBA00023180"/>
    </source>
</evidence>
<protein>
    <submittedName>
        <fullName evidence="7">L-ascorbate oxidase homolog</fullName>
    </submittedName>
</protein>
<dbReference type="SUPFAM" id="SSF49503">
    <property type="entry name" value="Cupredoxins"/>
    <property type="match status" value="3"/>
</dbReference>
<dbReference type="InterPro" id="IPR001117">
    <property type="entry name" value="Cu-oxidase_2nd"/>
</dbReference>
<feature type="domain" description="Plastocyanin-like" evidence="6">
    <location>
        <begin position="31"/>
        <end position="145"/>
    </location>
</feature>
<proteinExistence type="inferred from homology"/>
<accession>A0A830CUP6</accession>
<keyword evidence="8" id="KW-1185">Reference proteome</keyword>
<dbReference type="PANTHER" id="PTHR11709:SF245">
    <property type="entry name" value="SKU5 SIMILAR 16"/>
    <property type="match status" value="1"/>
</dbReference>
<dbReference type="InterPro" id="IPR008972">
    <property type="entry name" value="Cupredoxin"/>
</dbReference>
<gene>
    <name evidence="7" type="ORF">PHJA_002337200</name>
</gene>
<reference evidence="7" key="1">
    <citation type="submission" date="2020-07" db="EMBL/GenBank/DDBJ databases">
        <title>Ethylene signaling mediates host invasion by parasitic plants.</title>
        <authorList>
            <person name="Yoshida S."/>
        </authorList>
    </citation>
    <scope>NUCLEOTIDE SEQUENCE</scope>
    <source>
        <strain evidence="7">Okayama</strain>
    </source>
</reference>
<sequence length="476" mass="53338">MGLIYLASILAFWGVIMVKAEDGYKYYNWTVTYAQASPLGTPQQQVIHINGTFPGPTIECVTNDNIIVNVYNNLDVPFLLTWNGIKQRKTSWQDGVLGTNCPIPPGKNFTYKFQTKDQIGSYTYFPSNKMERAAGGFGALNVYARSVIKVPYDKPAGDFTLLIGDWYNNNHTALQDILDKGETLPDPIAILINGQSGLTFRGDPGKTYMFRVSNIGLATNINFRIQSHQLKLVEVEGCHVNQTMYESLDVYVGQTLTVLVTLDQTPSAYYIVASSTFAKMPLHTTAVLNYTTGNVSQPVGWIPTGPDGDLDWSMKQARSIRWDRTANAARPNPQGSYDYSNININRTITLENSAPLITGRQIYAVNKISYIIPETPLKLADFFKIPKVFKINFPQNASSAGPDYWLNTSVLGVSLHEFVEIVFQNNEETLQTWHLDGYDFWVIGMGIGQWTPANRRNGTNGYNLWDAYTRHTLQSI</sequence>
<evidence type="ECO:0000259" key="4">
    <source>
        <dbReference type="Pfam" id="PF00394"/>
    </source>
</evidence>
<dbReference type="Proteomes" id="UP000653305">
    <property type="component" value="Unassembled WGS sequence"/>
</dbReference>
<evidence type="ECO:0000259" key="5">
    <source>
        <dbReference type="Pfam" id="PF07731"/>
    </source>
</evidence>
<evidence type="ECO:0000313" key="8">
    <source>
        <dbReference type="Proteomes" id="UP000653305"/>
    </source>
</evidence>
<comment type="similarity">
    <text evidence="1">Belongs to the multicopper oxidase family.</text>
</comment>
<dbReference type="OrthoDB" id="2121828at2759"/>
<dbReference type="InterPro" id="IPR045087">
    <property type="entry name" value="Cu-oxidase_fam"/>
</dbReference>
<feature type="signal peptide" evidence="3">
    <location>
        <begin position="1"/>
        <end position="20"/>
    </location>
</feature>
<dbReference type="Gene3D" id="2.60.40.420">
    <property type="entry name" value="Cupredoxins - blue copper proteins"/>
    <property type="match status" value="3"/>
</dbReference>
<feature type="domain" description="Plastocyanin-like" evidence="4">
    <location>
        <begin position="158"/>
        <end position="291"/>
    </location>
</feature>
<feature type="domain" description="Plastocyanin-like" evidence="5">
    <location>
        <begin position="386"/>
        <end position="474"/>
    </location>
</feature>
<dbReference type="GO" id="GO:0005507">
    <property type="term" value="F:copper ion binding"/>
    <property type="evidence" value="ECO:0007669"/>
    <property type="project" value="InterPro"/>
</dbReference>
<evidence type="ECO:0000256" key="1">
    <source>
        <dbReference type="ARBA" id="ARBA00010609"/>
    </source>
</evidence>
<dbReference type="Pfam" id="PF07732">
    <property type="entry name" value="Cu-oxidase_3"/>
    <property type="match status" value="1"/>
</dbReference>
<dbReference type="Pfam" id="PF07731">
    <property type="entry name" value="Cu-oxidase_2"/>
    <property type="match status" value="1"/>
</dbReference>
<dbReference type="PANTHER" id="PTHR11709">
    <property type="entry name" value="MULTI-COPPER OXIDASE"/>
    <property type="match status" value="1"/>
</dbReference>
<dbReference type="EMBL" id="BMAC01000717">
    <property type="protein sequence ID" value="GFQ01933.1"/>
    <property type="molecule type" value="Genomic_DNA"/>
</dbReference>
<evidence type="ECO:0000256" key="3">
    <source>
        <dbReference type="SAM" id="SignalP"/>
    </source>
</evidence>
<dbReference type="InterPro" id="IPR011707">
    <property type="entry name" value="Cu-oxidase-like_N"/>
</dbReference>
<comment type="caution">
    <text evidence="7">The sequence shown here is derived from an EMBL/GenBank/DDBJ whole genome shotgun (WGS) entry which is preliminary data.</text>
</comment>
<dbReference type="GO" id="GO:0016491">
    <property type="term" value="F:oxidoreductase activity"/>
    <property type="evidence" value="ECO:0007669"/>
    <property type="project" value="InterPro"/>
</dbReference>
<evidence type="ECO:0000259" key="6">
    <source>
        <dbReference type="Pfam" id="PF07732"/>
    </source>
</evidence>
<name>A0A830CUP6_9LAMI</name>
<evidence type="ECO:0000313" key="7">
    <source>
        <dbReference type="EMBL" id="GFQ01933.1"/>
    </source>
</evidence>
<dbReference type="Pfam" id="PF00394">
    <property type="entry name" value="Cu-oxidase"/>
    <property type="match status" value="1"/>
</dbReference>